<dbReference type="EMBL" id="VSSQ01054468">
    <property type="protein sequence ID" value="MPN08425.1"/>
    <property type="molecule type" value="Genomic_DNA"/>
</dbReference>
<sequence length="122" mass="13819">MKYTRVYTDSEGLSHFEDIDIEFAEVNFAPPAPPVFLSTFQQASRYVFFLIPPGWFGDWHPAPHKQIFFFLSGRTEVKVSDGEIRLFDPGSIMQLDDTEGQGHVTRVIGDEEVLAAIVQLPD</sequence>
<dbReference type="InterPro" id="IPR011051">
    <property type="entry name" value="RmlC_Cupin_sf"/>
</dbReference>
<accession>A0A645F298</accession>
<proteinExistence type="predicted"/>
<evidence type="ECO:0008006" key="2">
    <source>
        <dbReference type="Google" id="ProtNLM"/>
    </source>
</evidence>
<dbReference type="AlphaFoldDB" id="A0A645F298"/>
<dbReference type="InterPro" id="IPR014710">
    <property type="entry name" value="RmlC-like_jellyroll"/>
</dbReference>
<organism evidence="1">
    <name type="scientific">bioreactor metagenome</name>
    <dbReference type="NCBI Taxonomy" id="1076179"/>
    <lineage>
        <taxon>unclassified sequences</taxon>
        <taxon>metagenomes</taxon>
        <taxon>ecological metagenomes</taxon>
    </lineage>
</organism>
<comment type="caution">
    <text evidence="1">The sequence shown here is derived from an EMBL/GenBank/DDBJ whole genome shotgun (WGS) entry which is preliminary data.</text>
</comment>
<dbReference type="SUPFAM" id="SSF51182">
    <property type="entry name" value="RmlC-like cupins"/>
    <property type="match status" value="1"/>
</dbReference>
<name>A0A645F298_9ZZZZ</name>
<gene>
    <name evidence="1" type="ORF">SDC9_155707</name>
</gene>
<reference evidence="1" key="1">
    <citation type="submission" date="2019-08" db="EMBL/GenBank/DDBJ databases">
        <authorList>
            <person name="Kucharzyk K."/>
            <person name="Murdoch R.W."/>
            <person name="Higgins S."/>
            <person name="Loffler F."/>
        </authorList>
    </citation>
    <scope>NUCLEOTIDE SEQUENCE</scope>
</reference>
<dbReference type="Gene3D" id="2.60.120.10">
    <property type="entry name" value="Jelly Rolls"/>
    <property type="match status" value="1"/>
</dbReference>
<evidence type="ECO:0000313" key="1">
    <source>
        <dbReference type="EMBL" id="MPN08425.1"/>
    </source>
</evidence>
<protein>
    <recommendedName>
        <fullName evidence="2">Cupin 2 conserved barrel domain-containing protein</fullName>
    </recommendedName>
</protein>